<dbReference type="GO" id="GO:0042777">
    <property type="term" value="P:proton motive force-driven plasma membrane ATP synthesis"/>
    <property type="evidence" value="ECO:0007669"/>
    <property type="project" value="TreeGrafter"/>
</dbReference>
<dbReference type="OrthoDB" id="9789241at2"/>
<keyword evidence="14" id="KW-1185">Reference proteome</keyword>
<name>A0A0R1RXH8_9LACO</name>
<dbReference type="STRING" id="1423778.FC70_GL000385"/>
<dbReference type="PRINTS" id="PR00123">
    <property type="entry name" value="ATPASEA"/>
</dbReference>
<dbReference type="PATRIC" id="fig|1423778.4.peg.404"/>
<feature type="transmembrane region" description="Helical" evidence="11">
    <location>
        <begin position="114"/>
        <end position="133"/>
    </location>
</feature>
<dbReference type="InterPro" id="IPR045082">
    <property type="entry name" value="ATP_syn_F0_a_bact/chloroplast"/>
</dbReference>
<keyword evidence="4 11" id="KW-0138">CF(0)</keyword>
<keyword evidence="7 11" id="KW-1133">Transmembrane helix</keyword>
<dbReference type="GO" id="GO:0005886">
    <property type="term" value="C:plasma membrane"/>
    <property type="evidence" value="ECO:0007669"/>
    <property type="project" value="UniProtKB-SubCell"/>
</dbReference>
<evidence type="ECO:0000313" key="14">
    <source>
        <dbReference type="Proteomes" id="UP000051697"/>
    </source>
</evidence>
<dbReference type="PANTHER" id="PTHR42823">
    <property type="entry name" value="ATP SYNTHASE SUBUNIT A, CHLOROPLASTIC"/>
    <property type="match status" value="1"/>
</dbReference>
<evidence type="ECO:0000256" key="11">
    <source>
        <dbReference type="HAMAP-Rule" id="MF_01393"/>
    </source>
</evidence>
<dbReference type="RefSeq" id="WP_057889335.1">
    <property type="nucleotide sequence ID" value="NZ_AZFE01000003.1"/>
</dbReference>
<dbReference type="CDD" id="cd00310">
    <property type="entry name" value="ATP-synt_Fo_a_6"/>
    <property type="match status" value="1"/>
</dbReference>
<evidence type="ECO:0000256" key="12">
    <source>
        <dbReference type="RuleBase" id="RU000483"/>
    </source>
</evidence>
<reference evidence="13 14" key="1">
    <citation type="journal article" date="2015" name="Genome Announc.">
        <title>Expanding the biotechnology potential of lactobacilli through comparative genomics of 213 strains and associated genera.</title>
        <authorList>
            <person name="Sun Z."/>
            <person name="Harris H.M."/>
            <person name="McCann A."/>
            <person name="Guo C."/>
            <person name="Argimon S."/>
            <person name="Zhang W."/>
            <person name="Yang X."/>
            <person name="Jeffery I.B."/>
            <person name="Cooney J.C."/>
            <person name="Kagawa T.F."/>
            <person name="Liu W."/>
            <person name="Song Y."/>
            <person name="Salvetti E."/>
            <person name="Wrobel A."/>
            <person name="Rasinkangas P."/>
            <person name="Parkhill J."/>
            <person name="Rea M.C."/>
            <person name="O'Sullivan O."/>
            <person name="Ritari J."/>
            <person name="Douillard F.P."/>
            <person name="Paul Ross R."/>
            <person name="Yang R."/>
            <person name="Briner A.E."/>
            <person name="Felis G.E."/>
            <person name="de Vos W.M."/>
            <person name="Barrangou R."/>
            <person name="Klaenhammer T.R."/>
            <person name="Caufield P.W."/>
            <person name="Cui Y."/>
            <person name="Zhang H."/>
            <person name="O'Toole P.W."/>
        </authorList>
    </citation>
    <scope>NUCLEOTIDE SEQUENCE [LARGE SCALE GENOMIC DNA]</scope>
    <source>
        <strain evidence="13 14">DSM 15707</strain>
    </source>
</reference>
<comment type="subcellular location">
    <subcellularLocation>
        <location evidence="11 12">Cell membrane</location>
        <topology evidence="11 12">Multi-pass membrane protein</topology>
    </subcellularLocation>
    <subcellularLocation>
        <location evidence="1">Membrane</location>
        <topology evidence="1">Multi-pass membrane protein</topology>
    </subcellularLocation>
</comment>
<proteinExistence type="inferred from homology"/>
<comment type="caution">
    <text evidence="13">The sequence shown here is derived from an EMBL/GenBank/DDBJ whole genome shotgun (WGS) entry which is preliminary data.</text>
</comment>
<dbReference type="EMBL" id="AZFE01000003">
    <property type="protein sequence ID" value="KRL57912.1"/>
    <property type="molecule type" value="Genomic_DNA"/>
</dbReference>
<sequence length="238" mass="26695">MGGDAYTFKLFGLMFNWTNVLSGLAVFAIVFFLLFWLSRKLTMKPTGKQNVLEWFVDFTNGIVQGQMPAEFAPRYSFLGFFLFIFIFVANQFGLILQFGWGGHELLRSPTADPVITMTLSFSIMVLTHFVGVAQKGIFKYLKGYVKPYALLLPINLFEEFGNFLTLGLRLFGNIYAGELLMKMIAGLALPDGHLSLGVIYALPLSVLWQGFSVFIGAIQAYVFVTLTSVYISHKIAEE</sequence>
<evidence type="ECO:0000256" key="7">
    <source>
        <dbReference type="ARBA" id="ARBA00022989"/>
    </source>
</evidence>
<evidence type="ECO:0000256" key="10">
    <source>
        <dbReference type="ARBA" id="ARBA00023310"/>
    </source>
</evidence>
<evidence type="ECO:0000313" key="13">
    <source>
        <dbReference type="EMBL" id="KRL57912.1"/>
    </source>
</evidence>
<dbReference type="GO" id="GO:0046933">
    <property type="term" value="F:proton-transporting ATP synthase activity, rotational mechanism"/>
    <property type="evidence" value="ECO:0007669"/>
    <property type="project" value="UniProtKB-UniRule"/>
</dbReference>
<feature type="transmembrane region" description="Helical" evidence="11">
    <location>
        <begin position="20"/>
        <end position="38"/>
    </location>
</feature>
<gene>
    <name evidence="11" type="primary">atpB</name>
    <name evidence="13" type="ORF">FC70_GL000385</name>
</gene>
<keyword evidence="9 11" id="KW-0472">Membrane</keyword>
<keyword evidence="10 11" id="KW-0066">ATP synthesis</keyword>
<protein>
    <recommendedName>
        <fullName evidence="11 12">ATP synthase subunit a</fullName>
    </recommendedName>
    <alternativeName>
        <fullName evidence="11">ATP synthase F0 sector subunit a</fullName>
    </alternativeName>
    <alternativeName>
        <fullName evidence="11">F-ATPase subunit 6</fullName>
    </alternativeName>
</protein>
<keyword evidence="5 11" id="KW-0812">Transmembrane</keyword>
<accession>A0A0R1RXH8</accession>
<dbReference type="SUPFAM" id="SSF81336">
    <property type="entry name" value="F1F0 ATP synthase subunit A"/>
    <property type="match status" value="1"/>
</dbReference>
<dbReference type="Proteomes" id="UP000051697">
    <property type="component" value="Unassembled WGS sequence"/>
</dbReference>
<dbReference type="InterPro" id="IPR035908">
    <property type="entry name" value="F0_ATP_A_sf"/>
</dbReference>
<dbReference type="InterPro" id="IPR000568">
    <property type="entry name" value="ATP_synth_F0_asu"/>
</dbReference>
<dbReference type="HAMAP" id="MF_01393">
    <property type="entry name" value="ATP_synth_a_bact"/>
    <property type="match status" value="1"/>
</dbReference>
<evidence type="ECO:0000256" key="1">
    <source>
        <dbReference type="ARBA" id="ARBA00004141"/>
    </source>
</evidence>
<feature type="transmembrane region" description="Helical" evidence="11">
    <location>
        <begin position="208"/>
        <end position="231"/>
    </location>
</feature>
<dbReference type="AlphaFoldDB" id="A0A0R1RXH8"/>
<comment type="similarity">
    <text evidence="2 11 12">Belongs to the ATPase A chain family.</text>
</comment>
<evidence type="ECO:0000256" key="8">
    <source>
        <dbReference type="ARBA" id="ARBA00023065"/>
    </source>
</evidence>
<evidence type="ECO:0000256" key="6">
    <source>
        <dbReference type="ARBA" id="ARBA00022781"/>
    </source>
</evidence>
<dbReference type="PROSITE" id="PS00449">
    <property type="entry name" value="ATPASE_A"/>
    <property type="match status" value="1"/>
</dbReference>
<organism evidence="13 14">
    <name type="scientific">Paucilactobacillus oligofermentans DSM 15707 = LMG 22743</name>
    <dbReference type="NCBI Taxonomy" id="1423778"/>
    <lineage>
        <taxon>Bacteria</taxon>
        <taxon>Bacillati</taxon>
        <taxon>Bacillota</taxon>
        <taxon>Bacilli</taxon>
        <taxon>Lactobacillales</taxon>
        <taxon>Lactobacillaceae</taxon>
        <taxon>Paucilactobacillus</taxon>
    </lineage>
</organism>
<dbReference type="Pfam" id="PF00119">
    <property type="entry name" value="ATP-synt_A"/>
    <property type="match status" value="1"/>
</dbReference>
<dbReference type="NCBIfam" id="NF004479">
    <property type="entry name" value="PRK05815.1-4"/>
    <property type="match status" value="1"/>
</dbReference>
<dbReference type="PANTHER" id="PTHR42823:SF3">
    <property type="entry name" value="ATP SYNTHASE SUBUNIT A, CHLOROPLASTIC"/>
    <property type="match status" value="1"/>
</dbReference>
<evidence type="ECO:0000256" key="4">
    <source>
        <dbReference type="ARBA" id="ARBA00022547"/>
    </source>
</evidence>
<keyword evidence="8 11" id="KW-0406">Ion transport</keyword>
<dbReference type="Gene3D" id="1.20.120.220">
    <property type="entry name" value="ATP synthase, F0 complex, subunit A"/>
    <property type="match status" value="1"/>
</dbReference>
<dbReference type="GO" id="GO:0045259">
    <property type="term" value="C:proton-transporting ATP synthase complex"/>
    <property type="evidence" value="ECO:0007669"/>
    <property type="project" value="UniProtKB-KW"/>
</dbReference>
<keyword evidence="11" id="KW-1003">Cell membrane</keyword>
<dbReference type="InterPro" id="IPR023011">
    <property type="entry name" value="ATP_synth_F0_asu_AS"/>
</dbReference>
<dbReference type="NCBIfam" id="TIGR01131">
    <property type="entry name" value="ATP_synt_6_or_A"/>
    <property type="match status" value="1"/>
</dbReference>
<evidence type="ECO:0000256" key="5">
    <source>
        <dbReference type="ARBA" id="ARBA00022692"/>
    </source>
</evidence>
<feature type="transmembrane region" description="Helical" evidence="11">
    <location>
        <begin position="75"/>
        <end position="94"/>
    </location>
</feature>
<evidence type="ECO:0000256" key="9">
    <source>
        <dbReference type="ARBA" id="ARBA00023136"/>
    </source>
</evidence>
<keyword evidence="3 11" id="KW-0813">Transport</keyword>
<keyword evidence="6 11" id="KW-0375">Hydrogen ion transport</keyword>
<evidence type="ECO:0000256" key="3">
    <source>
        <dbReference type="ARBA" id="ARBA00022448"/>
    </source>
</evidence>
<evidence type="ECO:0000256" key="2">
    <source>
        <dbReference type="ARBA" id="ARBA00006810"/>
    </source>
</evidence>
<dbReference type="KEGG" id="lol:LACOL_1309"/>
<comment type="function">
    <text evidence="11 12">Key component of the proton channel; it plays a direct role in the translocation of protons across the membrane.</text>
</comment>